<dbReference type="SFLD" id="SFLDG01180">
    <property type="entry name" value="SUF1"/>
    <property type="match status" value="1"/>
</dbReference>
<dbReference type="Proteomes" id="UP001374579">
    <property type="component" value="Unassembled WGS sequence"/>
</dbReference>
<dbReference type="PANTHER" id="PTHR12289:SF38">
    <property type="entry name" value="METAXIN-2"/>
    <property type="match status" value="1"/>
</dbReference>
<dbReference type="Gene3D" id="1.20.1050.10">
    <property type="match status" value="1"/>
</dbReference>
<keyword evidence="3" id="KW-1185">Reference proteome</keyword>
<dbReference type="InterPro" id="IPR036282">
    <property type="entry name" value="Glutathione-S-Trfase_C_sf"/>
</dbReference>
<protein>
    <recommendedName>
        <fullName evidence="1">GST C-terminal domain-containing protein</fullName>
    </recommendedName>
</protein>
<dbReference type="PROSITE" id="PS50405">
    <property type="entry name" value="GST_CTER"/>
    <property type="match status" value="1"/>
</dbReference>
<proteinExistence type="predicted"/>
<feature type="domain" description="GST C-terminal" evidence="1">
    <location>
        <begin position="111"/>
        <end position="266"/>
    </location>
</feature>
<accession>A0AAN9G2T4</accession>
<organism evidence="2 3">
    <name type="scientific">Littorina saxatilis</name>
    <dbReference type="NCBI Taxonomy" id="31220"/>
    <lineage>
        <taxon>Eukaryota</taxon>
        <taxon>Metazoa</taxon>
        <taxon>Spiralia</taxon>
        <taxon>Lophotrochozoa</taxon>
        <taxon>Mollusca</taxon>
        <taxon>Gastropoda</taxon>
        <taxon>Caenogastropoda</taxon>
        <taxon>Littorinimorpha</taxon>
        <taxon>Littorinoidea</taxon>
        <taxon>Littorinidae</taxon>
        <taxon>Littorina</taxon>
    </lineage>
</organism>
<dbReference type="InterPro" id="IPR050931">
    <property type="entry name" value="Mito_Protein_Transport_Metaxin"/>
</dbReference>
<sequence length="266" mass="30284">MAGDMSSSPLVVDAFQAEIGASEPWPVDVCLYQQYAAEQITFPDYAHCLSVKTFLYMCGLDFRVEQKTNAEEMSPSGKVPFIHVGAFLVSELDPIIAFVNARGFNLVSDMSDTERSEMRAYMSMIESILVNAELYLAWLDETVSTEITKPRYGCPYPWPLSWMLPLRKQKDVRARLSSNGWKDKTIEQVCEEVRTCCQALSERLDEQPYFFGDNPTELDALVFGHLYTLLTTSLPEGPFAEIVQKFPNLAAFCKRIDEKFFKQEEN</sequence>
<dbReference type="InterPro" id="IPR012336">
    <property type="entry name" value="Thioredoxin-like_fold"/>
</dbReference>
<dbReference type="Pfam" id="PF17171">
    <property type="entry name" value="GST_C_6"/>
    <property type="match status" value="1"/>
</dbReference>
<dbReference type="InterPro" id="IPR033468">
    <property type="entry name" value="Metaxin_GST"/>
</dbReference>
<evidence type="ECO:0000313" key="2">
    <source>
        <dbReference type="EMBL" id="KAK7092809.1"/>
    </source>
</evidence>
<dbReference type="CDD" id="cd03211">
    <property type="entry name" value="GST_C_Metaxin2"/>
    <property type="match status" value="1"/>
</dbReference>
<dbReference type="SUPFAM" id="SSF47616">
    <property type="entry name" value="GST C-terminal domain-like"/>
    <property type="match status" value="1"/>
</dbReference>
<dbReference type="SFLD" id="SFLDS00019">
    <property type="entry name" value="Glutathione_Transferase_(cytos"/>
    <property type="match status" value="1"/>
</dbReference>
<evidence type="ECO:0000313" key="3">
    <source>
        <dbReference type="Proteomes" id="UP001374579"/>
    </source>
</evidence>
<dbReference type="EMBL" id="JBAMIC010000021">
    <property type="protein sequence ID" value="KAK7092809.1"/>
    <property type="molecule type" value="Genomic_DNA"/>
</dbReference>
<evidence type="ECO:0000259" key="1">
    <source>
        <dbReference type="PROSITE" id="PS50405"/>
    </source>
</evidence>
<dbReference type="GO" id="GO:0007005">
    <property type="term" value="P:mitochondrion organization"/>
    <property type="evidence" value="ECO:0007669"/>
    <property type="project" value="TreeGrafter"/>
</dbReference>
<dbReference type="AlphaFoldDB" id="A0AAN9G2T4"/>
<gene>
    <name evidence="2" type="ORF">V1264_008498</name>
</gene>
<dbReference type="InterPro" id="IPR040079">
    <property type="entry name" value="Glutathione_S-Trfase"/>
</dbReference>
<dbReference type="InterPro" id="IPR010987">
    <property type="entry name" value="Glutathione-S-Trfase_C-like"/>
</dbReference>
<dbReference type="Pfam" id="PF17172">
    <property type="entry name" value="GST_N_4"/>
    <property type="match status" value="1"/>
</dbReference>
<dbReference type="PANTHER" id="PTHR12289">
    <property type="entry name" value="METAXIN RELATED"/>
    <property type="match status" value="1"/>
</dbReference>
<comment type="caution">
    <text evidence="2">The sequence shown here is derived from an EMBL/GenBank/DDBJ whole genome shotgun (WGS) entry which is preliminary data.</text>
</comment>
<name>A0AAN9G2T4_9CAEN</name>
<reference evidence="2 3" key="1">
    <citation type="submission" date="2024-02" db="EMBL/GenBank/DDBJ databases">
        <title>Chromosome-scale genome assembly of the rough periwinkle Littorina saxatilis.</title>
        <authorList>
            <person name="De Jode A."/>
            <person name="Faria R."/>
            <person name="Formenti G."/>
            <person name="Sims Y."/>
            <person name="Smith T.P."/>
            <person name="Tracey A."/>
            <person name="Wood J.M.D."/>
            <person name="Zagrodzka Z.B."/>
            <person name="Johannesson K."/>
            <person name="Butlin R.K."/>
            <person name="Leder E.H."/>
        </authorList>
    </citation>
    <scope>NUCLEOTIDE SEQUENCE [LARGE SCALE GENOMIC DNA]</scope>
    <source>
        <strain evidence="2">Snail1</strain>
        <tissue evidence="2">Muscle</tissue>
    </source>
</reference>
<dbReference type="GO" id="GO:0001401">
    <property type="term" value="C:SAM complex"/>
    <property type="evidence" value="ECO:0007669"/>
    <property type="project" value="TreeGrafter"/>
</dbReference>